<feature type="region of interest" description="Disordered" evidence="4">
    <location>
        <begin position="434"/>
        <end position="459"/>
    </location>
</feature>
<evidence type="ECO:0000313" key="7">
    <source>
        <dbReference type="EMBL" id="AKK09917.1"/>
    </source>
</evidence>
<dbReference type="NCBIfam" id="TIGR03071">
    <property type="entry name" value="couple_hipA"/>
    <property type="match status" value="1"/>
</dbReference>
<evidence type="ECO:0000259" key="6">
    <source>
        <dbReference type="Pfam" id="PF13657"/>
    </source>
</evidence>
<accession>A0A0G3HFJ2</accession>
<organism evidence="7 8">
    <name type="scientific">Corynebacterium testudinoris</name>
    <dbReference type="NCBI Taxonomy" id="136857"/>
    <lineage>
        <taxon>Bacteria</taxon>
        <taxon>Bacillati</taxon>
        <taxon>Actinomycetota</taxon>
        <taxon>Actinomycetes</taxon>
        <taxon>Mycobacteriales</taxon>
        <taxon>Corynebacteriaceae</taxon>
        <taxon>Corynebacterium</taxon>
    </lineage>
</organism>
<dbReference type="InterPro" id="IPR017508">
    <property type="entry name" value="HipA_N1"/>
</dbReference>
<dbReference type="InterPro" id="IPR052028">
    <property type="entry name" value="HipA_Ser/Thr_kinase"/>
</dbReference>
<evidence type="ECO:0000256" key="2">
    <source>
        <dbReference type="ARBA" id="ARBA00022679"/>
    </source>
</evidence>
<name>A0A0G3HFJ2_9CORY</name>
<feature type="domain" description="HipA-like C-terminal" evidence="5">
    <location>
        <begin position="153"/>
        <end position="397"/>
    </location>
</feature>
<feature type="domain" description="HipA N-terminal subdomain 1" evidence="6">
    <location>
        <begin position="8"/>
        <end position="107"/>
    </location>
</feature>
<evidence type="ECO:0000256" key="3">
    <source>
        <dbReference type="ARBA" id="ARBA00022777"/>
    </source>
</evidence>
<keyword evidence="2 7" id="KW-0808">Transferase</keyword>
<dbReference type="PANTHER" id="PTHR37419">
    <property type="entry name" value="SERINE/THREONINE-PROTEIN KINASE TOXIN HIPA"/>
    <property type="match status" value="1"/>
</dbReference>
<evidence type="ECO:0000256" key="1">
    <source>
        <dbReference type="ARBA" id="ARBA00010164"/>
    </source>
</evidence>
<dbReference type="OrthoDB" id="3182374at2"/>
<dbReference type="Proteomes" id="UP000035540">
    <property type="component" value="Chromosome"/>
</dbReference>
<keyword evidence="8" id="KW-1185">Reference proteome</keyword>
<comment type="similarity">
    <text evidence="1">Belongs to the HipA Ser/Thr kinase family.</text>
</comment>
<dbReference type="EC" id="2.7.11.1" evidence="7"/>
<dbReference type="InterPro" id="IPR012893">
    <property type="entry name" value="HipA-like_C"/>
</dbReference>
<sequence>MSGLPDILDLWLDGRLAGSLMRGPTDEVEFSYDAEYFNSRGVTPLSVSMPLVQQHYGPNEVMPWLSNLLPDAVEVRDRWAAKFGETRNDPFTLLRHMGQDAPGSVQVVPWGAQPSQLGSMSHITDARIAERIHEIIEDPDHWVDDGDEDQSRFSLSGNQGKFALAKLDGRWFEPNGRTASTHIVKPGMVTVQGHTNAEVQAVEFVSMRAARYLGLTTALVDIEDFNGLPAFVTQRYDRRIDQNRTVTRLHQEDFCQALTFLPSRKYEEDGGPTMADMVAVVDKHSSPRWRDSDRLALARLFAFNLLTAGVDAHAKNHSLVLSGNLVRLAPAYDLISAHGMWNKDRVRFKSSAAVRYGKARPYRQITGRNLARTADTLRMDRREFHEQLVDMQRRLPSALDKAVNELPEEMLTERVKRMPERETEFGTDVTSRMTMGDIEDTPTFDPPSNRNHRSRSRVWTPGQLKDGVWELGSYRNRGHSR</sequence>
<proteinExistence type="inferred from homology"/>
<evidence type="ECO:0000256" key="4">
    <source>
        <dbReference type="SAM" id="MobiDB-lite"/>
    </source>
</evidence>
<dbReference type="PATRIC" id="fig|136857.5.peg.2480"/>
<evidence type="ECO:0000313" key="8">
    <source>
        <dbReference type="Proteomes" id="UP000035540"/>
    </source>
</evidence>
<protein>
    <submittedName>
        <fullName evidence="7">HipA domain-containing protein</fullName>
        <ecNumber evidence="7">2.7.11.1</ecNumber>
    </submittedName>
</protein>
<dbReference type="AlphaFoldDB" id="A0A0G3HFJ2"/>
<dbReference type="EMBL" id="CP011545">
    <property type="protein sequence ID" value="AKK09917.1"/>
    <property type="molecule type" value="Genomic_DNA"/>
</dbReference>
<dbReference type="GO" id="GO:0005829">
    <property type="term" value="C:cytosol"/>
    <property type="evidence" value="ECO:0007669"/>
    <property type="project" value="TreeGrafter"/>
</dbReference>
<keyword evidence="3" id="KW-0418">Kinase</keyword>
<reference evidence="7 8" key="1">
    <citation type="journal article" date="2015" name="Genome Announc.">
        <title>Complete Genome Sequence of the Type Strain Corynebacterium testudinoris DSM 44614, Recovered from Necrotic Lesions in the Mouth of a Tortoise.</title>
        <authorList>
            <person name="Ruckert C."/>
            <person name="Kriete M."/>
            <person name="Jaenicke S."/>
            <person name="Winkler A."/>
            <person name="Tauch A."/>
        </authorList>
    </citation>
    <scope>NUCLEOTIDE SEQUENCE [LARGE SCALE GENOMIC DNA]</scope>
    <source>
        <strain evidence="7 8">DSM 44614</strain>
    </source>
</reference>
<dbReference type="Pfam" id="PF07804">
    <property type="entry name" value="HipA_C"/>
    <property type="match status" value="1"/>
</dbReference>
<reference evidence="8" key="2">
    <citation type="submission" date="2015-05" db="EMBL/GenBank/DDBJ databases">
        <title>Complete genome sequence of Corynebacterium testudinoris DSM 44614, recovered from necrotic lesions in the mouth of a tortoise.</title>
        <authorList>
            <person name="Ruckert C."/>
            <person name="Albersmeier A."/>
            <person name="Winkler A."/>
            <person name="Tauch A."/>
        </authorList>
    </citation>
    <scope>NUCLEOTIDE SEQUENCE [LARGE SCALE GENOMIC DNA]</scope>
    <source>
        <strain evidence="8">DSM 44614</strain>
    </source>
</reference>
<dbReference type="STRING" id="136857.CTEST_12555"/>
<gene>
    <name evidence="7" type="ORF">CTEST_12555</name>
</gene>
<dbReference type="PANTHER" id="PTHR37419:SF1">
    <property type="entry name" value="SERINE_THREONINE-PROTEIN KINASE TOXIN HIPA"/>
    <property type="match status" value="1"/>
</dbReference>
<dbReference type="Pfam" id="PF13657">
    <property type="entry name" value="Couple_hipA"/>
    <property type="match status" value="1"/>
</dbReference>
<dbReference type="KEGG" id="cted:CTEST_12555"/>
<dbReference type="RefSeq" id="WP_047254000.1">
    <property type="nucleotide sequence ID" value="NZ_CP011545.1"/>
</dbReference>
<dbReference type="GO" id="GO:0004674">
    <property type="term" value="F:protein serine/threonine kinase activity"/>
    <property type="evidence" value="ECO:0007669"/>
    <property type="project" value="UniProtKB-EC"/>
</dbReference>
<evidence type="ECO:0000259" key="5">
    <source>
        <dbReference type="Pfam" id="PF07804"/>
    </source>
</evidence>